<dbReference type="OrthoDB" id="5396721at2759"/>
<dbReference type="AlphaFoldDB" id="A0A6A5X132"/>
<sequence>MILNPQGRCHFPLSGSFPLGKRARVGRSMFFTKLTTRSVLRSISRPRLLVVSSRSPAKYASRQFGHLLEPSQTRAVQSTLPLGPHLYWQDILVWQDVTTDDFISWRWQLANTVRTPTKLARFLSAVLPDTLAPSHDPRLQHIKTKDSFIGDALNGIGESTMTISLTPHILSRINWHAALDDPIRRQFLPLKSEFVPDHEKLTLDSLHEEADSPVPGLVHRYPDKALFLATSICPVYCRFCTRSYAVGGDTKKVSKSRQKPSRRRWEIVFEYIEKTTELQDIVVSGGDTYYLQPEDIREIGERLLSIPHIKRFRFASKGLAVAPGRILDPHDTWTKALIDITNQGRQQGKHVCMHTHFNHPAEISWVTEEAAKKLFATGVIVRNQSVLLKGVNDSAEIMGGLIRKLSDLNIQPYYVYQCDLVRGIEDLRTPLQTILDIEQQLRGTIAGFMMPSFVVDLPEGGGKRLAAAKETYENGVSTFKAPGLLGEKGERTYTYWDPAVQESLTLRTDNPTIVSENEDVLLPVTDPRAQETEQLVIGDMSNTNTNTNTDTQYFEEPSAQAAAAG</sequence>
<dbReference type="SUPFAM" id="SSF102114">
    <property type="entry name" value="Radical SAM enzymes"/>
    <property type="match status" value="1"/>
</dbReference>
<organism evidence="8 9">
    <name type="scientific">Amniculicola lignicola CBS 123094</name>
    <dbReference type="NCBI Taxonomy" id="1392246"/>
    <lineage>
        <taxon>Eukaryota</taxon>
        <taxon>Fungi</taxon>
        <taxon>Dikarya</taxon>
        <taxon>Ascomycota</taxon>
        <taxon>Pezizomycotina</taxon>
        <taxon>Dothideomycetes</taxon>
        <taxon>Pleosporomycetidae</taxon>
        <taxon>Pleosporales</taxon>
        <taxon>Amniculicolaceae</taxon>
        <taxon>Amniculicola</taxon>
    </lineage>
</organism>
<dbReference type="InterPro" id="IPR003739">
    <property type="entry name" value="Lys_aminomutase/Glu_NH3_mut"/>
</dbReference>
<keyword evidence="7" id="KW-0411">Iron-sulfur</keyword>
<protein>
    <submittedName>
        <fullName evidence="8">Kama family protein</fullName>
    </submittedName>
</protein>
<dbReference type="InterPro" id="IPR007197">
    <property type="entry name" value="rSAM"/>
</dbReference>
<dbReference type="Gene3D" id="6.10.140.1170">
    <property type="match status" value="1"/>
</dbReference>
<evidence type="ECO:0000256" key="4">
    <source>
        <dbReference type="ARBA" id="ARBA00022723"/>
    </source>
</evidence>
<evidence type="ECO:0000313" key="8">
    <source>
        <dbReference type="EMBL" id="KAF2005175.1"/>
    </source>
</evidence>
<dbReference type="InterPro" id="IPR058240">
    <property type="entry name" value="rSAM_sf"/>
</dbReference>
<dbReference type="GO" id="GO:0051539">
    <property type="term" value="F:4 iron, 4 sulfur cluster binding"/>
    <property type="evidence" value="ECO:0007669"/>
    <property type="project" value="UniProtKB-KW"/>
</dbReference>
<accession>A0A6A5X132</accession>
<proteinExistence type="predicted"/>
<dbReference type="NCBIfam" id="TIGR00238">
    <property type="entry name" value="KamA family radical SAM protein"/>
    <property type="match status" value="1"/>
</dbReference>
<dbReference type="Proteomes" id="UP000799779">
    <property type="component" value="Unassembled WGS sequence"/>
</dbReference>
<gene>
    <name evidence="8" type="ORF">P154DRAFT_518708</name>
</gene>
<evidence type="ECO:0000256" key="5">
    <source>
        <dbReference type="ARBA" id="ARBA00022898"/>
    </source>
</evidence>
<dbReference type="PANTHER" id="PTHR30538:SF0">
    <property type="entry name" value="L-LYSINE 2,3-AMINOMUTASE AQ_1632-RELATED"/>
    <property type="match status" value="1"/>
</dbReference>
<keyword evidence="4" id="KW-0479">Metal-binding</keyword>
<dbReference type="GO" id="GO:0003824">
    <property type="term" value="F:catalytic activity"/>
    <property type="evidence" value="ECO:0007669"/>
    <property type="project" value="InterPro"/>
</dbReference>
<evidence type="ECO:0000256" key="7">
    <source>
        <dbReference type="ARBA" id="ARBA00023014"/>
    </source>
</evidence>
<evidence type="ECO:0000256" key="6">
    <source>
        <dbReference type="ARBA" id="ARBA00023004"/>
    </source>
</evidence>
<dbReference type="CDD" id="cd01335">
    <property type="entry name" value="Radical_SAM"/>
    <property type="match status" value="1"/>
</dbReference>
<evidence type="ECO:0000256" key="2">
    <source>
        <dbReference type="ARBA" id="ARBA00022485"/>
    </source>
</evidence>
<dbReference type="SFLD" id="SFLDG01070">
    <property type="entry name" value="PLP-dependent"/>
    <property type="match status" value="1"/>
</dbReference>
<dbReference type="EMBL" id="ML977564">
    <property type="protein sequence ID" value="KAF2005175.1"/>
    <property type="molecule type" value="Genomic_DNA"/>
</dbReference>
<evidence type="ECO:0000256" key="1">
    <source>
        <dbReference type="ARBA" id="ARBA00001933"/>
    </source>
</evidence>
<keyword evidence="9" id="KW-1185">Reference proteome</keyword>
<dbReference type="Gene3D" id="3.20.20.70">
    <property type="entry name" value="Aldolase class I"/>
    <property type="match status" value="1"/>
</dbReference>
<keyword evidence="2" id="KW-0004">4Fe-4S</keyword>
<evidence type="ECO:0000313" key="9">
    <source>
        <dbReference type="Proteomes" id="UP000799779"/>
    </source>
</evidence>
<keyword evidence="6" id="KW-0408">Iron</keyword>
<dbReference type="PANTHER" id="PTHR30538">
    <property type="entry name" value="LYSINE 2,3-AMINOMUTASE-RELATED"/>
    <property type="match status" value="1"/>
</dbReference>
<dbReference type="GO" id="GO:0046872">
    <property type="term" value="F:metal ion binding"/>
    <property type="evidence" value="ECO:0007669"/>
    <property type="project" value="UniProtKB-KW"/>
</dbReference>
<keyword evidence="5" id="KW-0663">Pyridoxal phosphate</keyword>
<dbReference type="InterPro" id="IPR013785">
    <property type="entry name" value="Aldolase_TIM"/>
</dbReference>
<reference evidence="8" key="1">
    <citation type="journal article" date="2020" name="Stud. Mycol.">
        <title>101 Dothideomycetes genomes: a test case for predicting lifestyles and emergence of pathogens.</title>
        <authorList>
            <person name="Haridas S."/>
            <person name="Albert R."/>
            <person name="Binder M."/>
            <person name="Bloem J."/>
            <person name="Labutti K."/>
            <person name="Salamov A."/>
            <person name="Andreopoulos B."/>
            <person name="Baker S."/>
            <person name="Barry K."/>
            <person name="Bills G."/>
            <person name="Bluhm B."/>
            <person name="Cannon C."/>
            <person name="Castanera R."/>
            <person name="Culley D."/>
            <person name="Daum C."/>
            <person name="Ezra D."/>
            <person name="Gonzalez J."/>
            <person name="Henrissat B."/>
            <person name="Kuo A."/>
            <person name="Liang C."/>
            <person name="Lipzen A."/>
            <person name="Lutzoni F."/>
            <person name="Magnuson J."/>
            <person name="Mondo S."/>
            <person name="Nolan M."/>
            <person name="Ohm R."/>
            <person name="Pangilinan J."/>
            <person name="Park H.-J."/>
            <person name="Ramirez L."/>
            <person name="Alfaro M."/>
            <person name="Sun H."/>
            <person name="Tritt A."/>
            <person name="Yoshinaga Y."/>
            <person name="Zwiers L.-H."/>
            <person name="Turgeon B."/>
            <person name="Goodwin S."/>
            <person name="Spatafora J."/>
            <person name="Crous P."/>
            <person name="Grigoriev I."/>
        </authorList>
    </citation>
    <scope>NUCLEOTIDE SEQUENCE</scope>
    <source>
        <strain evidence="8">CBS 123094</strain>
    </source>
</reference>
<name>A0A6A5X132_9PLEO</name>
<comment type="cofactor">
    <cofactor evidence="1">
        <name>pyridoxal 5'-phosphate</name>
        <dbReference type="ChEBI" id="CHEBI:597326"/>
    </cofactor>
</comment>
<keyword evidence="3" id="KW-0949">S-adenosyl-L-methionine</keyword>
<evidence type="ECO:0000256" key="3">
    <source>
        <dbReference type="ARBA" id="ARBA00022691"/>
    </source>
</evidence>
<dbReference type="SFLD" id="SFLDS00029">
    <property type="entry name" value="Radical_SAM"/>
    <property type="match status" value="1"/>
</dbReference>